<comment type="subcellular location">
    <subcellularLocation>
        <location evidence="1">Cell projection</location>
        <location evidence="1">Cilium</location>
    </subcellularLocation>
</comment>
<dbReference type="AlphaFoldDB" id="A0A7R9EHB8"/>
<dbReference type="GO" id="GO:0005813">
    <property type="term" value="C:centrosome"/>
    <property type="evidence" value="ECO:0007669"/>
    <property type="project" value="TreeGrafter"/>
</dbReference>
<keyword evidence="2" id="KW-0175">Coiled coil</keyword>
<dbReference type="GO" id="GO:0061512">
    <property type="term" value="P:protein localization to cilium"/>
    <property type="evidence" value="ECO:0007669"/>
    <property type="project" value="TreeGrafter"/>
</dbReference>
<accession>A0A7R9EHB8</accession>
<evidence type="ECO:0000256" key="1">
    <source>
        <dbReference type="ARBA" id="ARBA00004138"/>
    </source>
</evidence>
<protein>
    <submittedName>
        <fullName evidence="4">Uncharacterized protein</fullName>
    </submittedName>
</protein>
<evidence type="ECO:0000256" key="3">
    <source>
        <dbReference type="ARBA" id="ARBA00023273"/>
    </source>
</evidence>
<dbReference type="EMBL" id="OB797038">
    <property type="protein sequence ID" value="CAD7434028.1"/>
    <property type="molecule type" value="Genomic_DNA"/>
</dbReference>
<reference evidence="4" key="1">
    <citation type="submission" date="2020-11" db="EMBL/GenBank/DDBJ databases">
        <authorList>
            <person name="Tran Van P."/>
        </authorList>
    </citation>
    <scope>NUCLEOTIDE SEQUENCE</scope>
</reference>
<evidence type="ECO:0000313" key="4">
    <source>
        <dbReference type="EMBL" id="CAD7434028.1"/>
    </source>
</evidence>
<gene>
    <name evidence="4" type="ORF">TMSB3V08_LOCUS10691</name>
</gene>
<evidence type="ECO:0000256" key="2">
    <source>
        <dbReference type="ARBA" id="ARBA00023054"/>
    </source>
</evidence>
<name>A0A7R9EHB8_9NEOP</name>
<keyword evidence="3" id="KW-0966">Cell projection</keyword>
<dbReference type="PANTHER" id="PTHR31978:SF1">
    <property type="entry name" value="INTRAFLAGELLAR TRANSPORT PROTEIN 20 HOMOLOG"/>
    <property type="match status" value="1"/>
</dbReference>
<proteinExistence type="predicted"/>
<organism evidence="4">
    <name type="scientific">Timema monikensis</name>
    <dbReference type="NCBI Taxonomy" id="170555"/>
    <lineage>
        <taxon>Eukaryota</taxon>
        <taxon>Metazoa</taxon>
        <taxon>Ecdysozoa</taxon>
        <taxon>Arthropoda</taxon>
        <taxon>Hexapoda</taxon>
        <taxon>Insecta</taxon>
        <taxon>Pterygota</taxon>
        <taxon>Neoptera</taxon>
        <taxon>Polyneoptera</taxon>
        <taxon>Phasmatodea</taxon>
        <taxon>Timematodea</taxon>
        <taxon>Timematoidea</taxon>
        <taxon>Timematidae</taxon>
        <taxon>Timema</taxon>
    </lineage>
</organism>
<dbReference type="InterPro" id="IPR028172">
    <property type="entry name" value="FT20"/>
</dbReference>
<dbReference type="GO" id="GO:0097730">
    <property type="term" value="C:non-motile cilium"/>
    <property type="evidence" value="ECO:0007669"/>
    <property type="project" value="TreeGrafter"/>
</dbReference>
<dbReference type="GO" id="GO:0060271">
    <property type="term" value="P:cilium assembly"/>
    <property type="evidence" value="ECO:0007669"/>
    <property type="project" value="TreeGrafter"/>
</dbReference>
<dbReference type="GO" id="GO:0005737">
    <property type="term" value="C:cytoplasm"/>
    <property type="evidence" value="ECO:0007669"/>
    <property type="project" value="TreeGrafter"/>
</dbReference>
<dbReference type="GO" id="GO:0097546">
    <property type="term" value="C:ciliary base"/>
    <property type="evidence" value="ECO:0007669"/>
    <property type="project" value="TreeGrafter"/>
</dbReference>
<dbReference type="GO" id="GO:0030990">
    <property type="term" value="C:intraciliary transport particle"/>
    <property type="evidence" value="ECO:0007669"/>
    <property type="project" value="TreeGrafter"/>
</dbReference>
<dbReference type="Pfam" id="PF14931">
    <property type="entry name" value="IFT20"/>
    <property type="match status" value="1"/>
</dbReference>
<dbReference type="PANTHER" id="PTHR31978">
    <property type="entry name" value="INTRAFLAGELLAR TRANSPORT PROTEIN 20 HOMOLOG"/>
    <property type="match status" value="1"/>
</dbReference>
<sequence>MTTEIAKTGLYFDELNKIRVLEPEVSRQTNQLKGECKEFVEIFLLERLQVHPAIIQVGHNGPPSIVDGKIVNIATHS</sequence>
<dbReference type="GO" id="GO:0036064">
    <property type="term" value="C:ciliary basal body"/>
    <property type="evidence" value="ECO:0007669"/>
    <property type="project" value="TreeGrafter"/>
</dbReference>